<dbReference type="EMBL" id="NFJX01000007">
    <property type="protein sequence ID" value="OUP19138.1"/>
    <property type="molecule type" value="Genomic_DNA"/>
</dbReference>
<name>A0A1Y4IFR1_PARDI</name>
<evidence type="ECO:0000313" key="2">
    <source>
        <dbReference type="Proteomes" id="UP000195950"/>
    </source>
</evidence>
<protein>
    <submittedName>
        <fullName evidence="1">Uncharacterized protein</fullName>
    </submittedName>
</protein>
<comment type="caution">
    <text evidence="1">The sequence shown here is derived from an EMBL/GenBank/DDBJ whole genome shotgun (WGS) entry which is preliminary data.</text>
</comment>
<gene>
    <name evidence="1" type="ORF">B5F32_09415</name>
</gene>
<proteinExistence type="predicted"/>
<dbReference type="InterPro" id="IPR007345">
    <property type="entry name" value="Polysacch_pyruvyl_Trfase"/>
</dbReference>
<organism evidence="1 2">
    <name type="scientific">Parabacteroides distasonis</name>
    <dbReference type="NCBI Taxonomy" id="823"/>
    <lineage>
        <taxon>Bacteria</taxon>
        <taxon>Pseudomonadati</taxon>
        <taxon>Bacteroidota</taxon>
        <taxon>Bacteroidia</taxon>
        <taxon>Bacteroidales</taxon>
        <taxon>Tannerellaceae</taxon>
        <taxon>Parabacteroides</taxon>
    </lineage>
</organism>
<dbReference type="GeneID" id="93524470"/>
<dbReference type="RefSeq" id="WP_034532238.1">
    <property type="nucleotide sequence ID" value="NZ_CAJSZN010000004.1"/>
</dbReference>
<dbReference type="Pfam" id="PF04230">
    <property type="entry name" value="PS_pyruv_trans"/>
    <property type="match status" value="1"/>
</dbReference>
<sequence>MGKVVGILSMQRVLNYGSFLQAYALKQLLLQNGADDVYFIDIEKGRSLAGFEQENSLLKKLFRAIVLLVQGQLPAKIRDMKFMVKLAKSLKSQWPELSLDEINPNHFDVVFIGSDEVFNCCQKTTWGYTSQLYGHIPQADRIVSYAGSFGHTTLGLLKKLQVDGEIGQTMKENLSAISVRDQNSYDIVEHLTGIKSEIHLDPVLIYGYKDEIEARCMETCSPYMVIYSYQGRIGNKSEIKEIVTYARLKKLRLVSVFCRYDWCDEAVLPSTPFDVLAWFKGAECIVTDTFHGTIFSVITHRPFCSLIRSSNRQKLDFLLDQLGLCERKVLAGNQSMICSVLERPVDYIRVEQTLRSERERAMDYLLVQLDKV</sequence>
<dbReference type="Proteomes" id="UP000195950">
    <property type="component" value="Unassembled WGS sequence"/>
</dbReference>
<dbReference type="AlphaFoldDB" id="A0A1Y4IFR1"/>
<reference evidence="2" key="1">
    <citation type="submission" date="2017-04" db="EMBL/GenBank/DDBJ databases">
        <title>Function of individual gut microbiota members based on whole genome sequencing of pure cultures obtained from chicken caecum.</title>
        <authorList>
            <person name="Medvecky M."/>
            <person name="Cejkova D."/>
            <person name="Polansky O."/>
            <person name="Karasova D."/>
            <person name="Kubasova T."/>
            <person name="Cizek A."/>
            <person name="Rychlik I."/>
        </authorList>
    </citation>
    <scope>NUCLEOTIDE SEQUENCE [LARGE SCALE GENOMIC DNA]</scope>
    <source>
        <strain evidence="2">An199</strain>
    </source>
</reference>
<evidence type="ECO:0000313" key="1">
    <source>
        <dbReference type="EMBL" id="OUP19138.1"/>
    </source>
</evidence>
<accession>A0A1Y4IFR1</accession>